<keyword evidence="2" id="KW-1185">Reference proteome</keyword>
<accession>A0A5B9WFB2</accession>
<sequence length="172" mass="17863">MPKAYPYVGPKEIAARASGSVPGTVFSSADDLAAWVQAAETSRGRVTAMFVVDAAGRLRLADRRSEHVACAGGSPVLAAGEITLSIRAGRVVAEGVSNQSTGYCPEPESWPAVSAALAAAGVEPPEGYSTELSFRRCPRCDQINVIKDQLLECAVCGSALPMAWNLGPATEV</sequence>
<organism evidence="1 2">
    <name type="scientific">Aquisphaera giovannonii</name>
    <dbReference type="NCBI Taxonomy" id="406548"/>
    <lineage>
        <taxon>Bacteria</taxon>
        <taxon>Pseudomonadati</taxon>
        <taxon>Planctomycetota</taxon>
        <taxon>Planctomycetia</taxon>
        <taxon>Isosphaerales</taxon>
        <taxon>Isosphaeraceae</taxon>
        <taxon>Aquisphaera</taxon>
    </lineage>
</organism>
<evidence type="ECO:0000313" key="2">
    <source>
        <dbReference type="Proteomes" id="UP000324233"/>
    </source>
</evidence>
<proteinExistence type="predicted"/>
<dbReference type="RefSeq" id="WP_148598307.1">
    <property type="nucleotide sequence ID" value="NZ_CP042997.1"/>
</dbReference>
<dbReference type="Proteomes" id="UP000324233">
    <property type="component" value="Chromosome"/>
</dbReference>
<dbReference type="EMBL" id="CP042997">
    <property type="protein sequence ID" value="QEH38924.1"/>
    <property type="molecule type" value="Genomic_DNA"/>
</dbReference>
<reference evidence="1 2" key="1">
    <citation type="submission" date="2019-08" db="EMBL/GenBank/DDBJ databases">
        <title>Deep-cultivation of Planctomycetes and their phenomic and genomic characterization uncovers novel biology.</title>
        <authorList>
            <person name="Wiegand S."/>
            <person name="Jogler M."/>
            <person name="Boedeker C."/>
            <person name="Pinto D."/>
            <person name="Vollmers J."/>
            <person name="Rivas-Marin E."/>
            <person name="Kohn T."/>
            <person name="Peeters S.H."/>
            <person name="Heuer A."/>
            <person name="Rast P."/>
            <person name="Oberbeckmann S."/>
            <person name="Bunk B."/>
            <person name="Jeske O."/>
            <person name="Meyerdierks A."/>
            <person name="Storesund J.E."/>
            <person name="Kallscheuer N."/>
            <person name="Luecker S."/>
            <person name="Lage O.M."/>
            <person name="Pohl T."/>
            <person name="Merkel B.J."/>
            <person name="Hornburger P."/>
            <person name="Mueller R.-W."/>
            <person name="Bruemmer F."/>
            <person name="Labrenz M."/>
            <person name="Spormann A.M."/>
            <person name="Op den Camp H."/>
            <person name="Overmann J."/>
            <person name="Amann R."/>
            <person name="Jetten M.S.M."/>
            <person name="Mascher T."/>
            <person name="Medema M.H."/>
            <person name="Devos D.P."/>
            <person name="Kaster A.-K."/>
            <person name="Ovreas L."/>
            <person name="Rohde M."/>
            <person name="Galperin M.Y."/>
            <person name="Jogler C."/>
        </authorList>
    </citation>
    <scope>NUCLEOTIDE SEQUENCE [LARGE SCALE GENOMIC DNA]</scope>
    <source>
        <strain evidence="1 2">OJF2</strain>
    </source>
</reference>
<protein>
    <submittedName>
        <fullName evidence="1">Uncharacterized protein</fullName>
    </submittedName>
</protein>
<dbReference type="OrthoDB" id="189103at2"/>
<dbReference type="KEGG" id="agv:OJF2_75340"/>
<gene>
    <name evidence="1" type="ORF">OJF2_75340</name>
</gene>
<dbReference type="AlphaFoldDB" id="A0A5B9WFB2"/>
<name>A0A5B9WFB2_9BACT</name>
<evidence type="ECO:0000313" key="1">
    <source>
        <dbReference type="EMBL" id="QEH38924.1"/>
    </source>
</evidence>